<name>A0A3N4HMA2_ASCIM</name>
<dbReference type="Proteomes" id="UP000275078">
    <property type="component" value="Unassembled WGS sequence"/>
</dbReference>
<gene>
    <name evidence="2" type="ORF">BJ508DRAFT_47866</name>
</gene>
<feature type="compositionally biased region" description="Low complexity" evidence="1">
    <location>
        <begin position="201"/>
        <end position="215"/>
    </location>
</feature>
<dbReference type="AlphaFoldDB" id="A0A3N4HMA2"/>
<organism evidence="2 3">
    <name type="scientific">Ascobolus immersus RN42</name>
    <dbReference type="NCBI Taxonomy" id="1160509"/>
    <lineage>
        <taxon>Eukaryota</taxon>
        <taxon>Fungi</taxon>
        <taxon>Dikarya</taxon>
        <taxon>Ascomycota</taxon>
        <taxon>Pezizomycotina</taxon>
        <taxon>Pezizomycetes</taxon>
        <taxon>Pezizales</taxon>
        <taxon>Ascobolaceae</taxon>
        <taxon>Ascobolus</taxon>
    </lineage>
</organism>
<evidence type="ECO:0000256" key="1">
    <source>
        <dbReference type="SAM" id="MobiDB-lite"/>
    </source>
</evidence>
<dbReference type="EMBL" id="ML119814">
    <property type="protein sequence ID" value="RPA73638.1"/>
    <property type="molecule type" value="Genomic_DNA"/>
</dbReference>
<feature type="region of interest" description="Disordered" evidence="1">
    <location>
        <begin position="201"/>
        <end position="273"/>
    </location>
</feature>
<feature type="compositionally biased region" description="Polar residues" evidence="1">
    <location>
        <begin position="230"/>
        <end position="250"/>
    </location>
</feature>
<sequence length="444" mass="49627">MSVLDRAIVQCLVSHALIVNTITSRTPLDPVPESRSSAFALFELAPHNMSSNLPHQLRFFALSHSQTSLLTEAQAISIRESLIDLHSHILATGDDMDEGSNRDSTSDSSRIELIIDLLRDRLPNKGEYGGEDLTKAIDWLAQLREATAGHGVTSGTKKKESIPLGKRWRRRHSNMRRFRTVALGEIDSLGDDFQAVDYASSEASSSIRSVQSTSSDPISRPFVSKRGRSESTCSEPVKSQPQLHTQMRCTSNHESRQQSHFQQTNNRHQTPSMQQTLAFHIPKDWDQTFIKNNSSAGRMTASLPSPHYSSTELYQIPSDPWDDIPYSPSEEFDSAEDQQETNYQTVVSDFERVPAREAVPLPQLCRRRGSESLRRNQANPEPTYEPAVPTRIPSVRPVSALNFDIAAWMQKLSVSKTESREGLGFHSGLAGTGLAWREDFIIGE</sequence>
<keyword evidence="3" id="KW-1185">Reference proteome</keyword>
<proteinExistence type="predicted"/>
<reference evidence="2 3" key="1">
    <citation type="journal article" date="2018" name="Nat. Ecol. Evol.">
        <title>Pezizomycetes genomes reveal the molecular basis of ectomycorrhizal truffle lifestyle.</title>
        <authorList>
            <person name="Murat C."/>
            <person name="Payen T."/>
            <person name="Noel B."/>
            <person name="Kuo A."/>
            <person name="Morin E."/>
            <person name="Chen J."/>
            <person name="Kohler A."/>
            <person name="Krizsan K."/>
            <person name="Balestrini R."/>
            <person name="Da Silva C."/>
            <person name="Montanini B."/>
            <person name="Hainaut M."/>
            <person name="Levati E."/>
            <person name="Barry K.W."/>
            <person name="Belfiori B."/>
            <person name="Cichocki N."/>
            <person name="Clum A."/>
            <person name="Dockter R.B."/>
            <person name="Fauchery L."/>
            <person name="Guy J."/>
            <person name="Iotti M."/>
            <person name="Le Tacon F."/>
            <person name="Lindquist E.A."/>
            <person name="Lipzen A."/>
            <person name="Malagnac F."/>
            <person name="Mello A."/>
            <person name="Molinier V."/>
            <person name="Miyauchi S."/>
            <person name="Poulain J."/>
            <person name="Riccioni C."/>
            <person name="Rubini A."/>
            <person name="Sitrit Y."/>
            <person name="Splivallo R."/>
            <person name="Traeger S."/>
            <person name="Wang M."/>
            <person name="Zifcakova L."/>
            <person name="Wipf D."/>
            <person name="Zambonelli A."/>
            <person name="Paolocci F."/>
            <person name="Nowrousian M."/>
            <person name="Ottonello S."/>
            <person name="Baldrian P."/>
            <person name="Spatafora J.W."/>
            <person name="Henrissat B."/>
            <person name="Nagy L.G."/>
            <person name="Aury J.M."/>
            <person name="Wincker P."/>
            <person name="Grigoriev I.V."/>
            <person name="Bonfante P."/>
            <person name="Martin F.M."/>
        </authorList>
    </citation>
    <scope>NUCLEOTIDE SEQUENCE [LARGE SCALE GENOMIC DNA]</scope>
    <source>
        <strain evidence="2 3">RN42</strain>
    </source>
</reference>
<feature type="region of interest" description="Disordered" evidence="1">
    <location>
        <begin position="368"/>
        <end position="387"/>
    </location>
</feature>
<protein>
    <submittedName>
        <fullName evidence="2">Uncharacterized protein</fullName>
    </submittedName>
</protein>
<feature type="compositionally biased region" description="Polar residues" evidence="1">
    <location>
        <begin position="258"/>
        <end position="273"/>
    </location>
</feature>
<evidence type="ECO:0000313" key="2">
    <source>
        <dbReference type="EMBL" id="RPA73638.1"/>
    </source>
</evidence>
<evidence type="ECO:0000313" key="3">
    <source>
        <dbReference type="Proteomes" id="UP000275078"/>
    </source>
</evidence>
<accession>A0A3N4HMA2</accession>